<evidence type="ECO:0000313" key="3">
    <source>
        <dbReference type="EMBL" id="KAF1947305.1"/>
    </source>
</evidence>
<dbReference type="PANTHER" id="PTHR16184:SF6">
    <property type="entry name" value="ELONGATOR COMPLEX PROTEIN 6"/>
    <property type="match status" value="1"/>
</dbReference>
<evidence type="ECO:0000313" key="4">
    <source>
        <dbReference type="Proteomes" id="UP000800038"/>
    </source>
</evidence>
<reference evidence="3" key="1">
    <citation type="journal article" date="2020" name="Stud. Mycol.">
        <title>101 Dothideomycetes genomes: a test case for predicting lifestyles and emergence of pathogens.</title>
        <authorList>
            <person name="Haridas S."/>
            <person name="Albert R."/>
            <person name="Binder M."/>
            <person name="Bloem J."/>
            <person name="Labutti K."/>
            <person name="Salamov A."/>
            <person name="Andreopoulos B."/>
            <person name="Baker S."/>
            <person name="Barry K."/>
            <person name="Bills G."/>
            <person name="Bluhm B."/>
            <person name="Cannon C."/>
            <person name="Castanera R."/>
            <person name="Culley D."/>
            <person name="Daum C."/>
            <person name="Ezra D."/>
            <person name="Gonzalez J."/>
            <person name="Henrissat B."/>
            <person name="Kuo A."/>
            <person name="Liang C."/>
            <person name="Lipzen A."/>
            <person name="Lutzoni F."/>
            <person name="Magnuson J."/>
            <person name="Mondo S."/>
            <person name="Nolan M."/>
            <person name="Ohm R."/>
            <person name="Pangilinan J."/>
            <person name="Park H.-J."/>
            <person name="Ramirez L."/>
            <person name="Alfaro M."/>
            <person name="Sun H."/>
            <person name="Tritt A."/>
            <person name="Yoshinaga Y."/>
            <person name="Zwiers L.-H."/>
            <person name="Turgeon B."/>
            <person name="Goodwin S."/>
            <person name="Spatafora J."/>
            <person name="Crous P."/>
            <person name="Grigoriev I."/>
        </authorList>
    </citation>
    <scope>NUCLEOTIDE SEQUENCE</scope>
    <source>
        <strain evidence="3">CBS 161.51</strain>
    </source>
</reference>
<dbReference type="CDD" id="cd19495">
    <property type="entry name" value="Elp6"/>
    <property type="match status" value="1"/>
</dbReference>
<dbReference type="AlphaFoldDB" id="A0A6A5T2W0"/>
<evidence type="ECO:0000256" key="1">
    <source>
        <dbReference type="ARBA" id="ARBA00005043"/>
    </source>
</evidence>
<dbReference type="InterPro" id="IPR018627">
    <property type="entry name" value="ELP6"/>
</dbReference>
<protein>
    <recommendedName>
        <fullName evidence="5">Elongator complex protein 6</fullName>
    </recommendedName>
</protein>
<dbReference type="GO" id="GO:0033588">
    <property type="term" value="C:elongator holoenzyme complex"/>
    <property type="evidence" value="ECO:0007669"/>
    <property type="project" value="InterPro"/>
</dbReference>
<dbReference type="GO" id="GO:0002098">
    <property type="term" value="P:tRNA wobble uridine modification"/>
    <property type="evidence" value="ECO:0007669"/>
    <property type="project" value="InterPro"/>
</dbReference>
<keyword evidence="4" id="KW-1185">Reference proteome</keyword>
<evidence type="ECO:0008006" key="5">
    <source>
        <dbReference type="Google" id="ProtNLM"/>
    </source>
</evidence>
<dbReference type="Gene3D" id="3.40.50.300">
    <property type="entry name" value="P-loop containing nucleotide triphosphate hydrolases"/>
    <property type="match status" value="1"/>
</dbReference>
<evidence type="ECO:0000256" key="2">
    <source>
        <dbReference type="ARBA" id="ARBA00008837"/>
    </source>
</evidence>
<comment type="similarity">
    <text evidence="2">Belongs to the ELP6 family.</text>
</comment>
<organism evidence="3 4">
    <name type="scientific">Clathrospora elynae</name>
    <dbReference type="NCBI Taxonomy" id="706981"/>
    <lineage>
        <taxon>Eukaryota</taxon>
        <taxon>Fungi</taxon>
        <taxon>Dikarya</taxon>
        <taxon>Ascomycota</taxon>
        <taxon>Pezizomycotina</taxon>
        <taxon>Dothideomycetes</taxon>
        <taxon>Pleosporomycetidae</taxon>
        <taxon>Pleosporales</taxon>
        <taxon>Diademaceae</taxon>
        <taxon>Clathrospora</taxon>
    </lineage>
</organism>
<name>A0A6A5T2W0_9PLEO</name>
<comment type="pathway">
    <text evidence="1">tRNA modification; 5-methoxycarbonylmethyl-2-thiouridine-tRNA biosynthesis.</text>
</comment>
<dbReference type="UniPathway" id="UPA00988"/>
<dbReference type="PANTHER" id="PTHR16184">
    <property type="entry name" value="ELONGATOR COMPLEX PROTEIN 6"/>
    <property type="match status" value="1"/>
</dbReference>
<dbReference type="InterPro" id="IPR027417">
    <property type="entry name" value="P-loop_NTPase"/>
</dbReference>
<dbReference type="EMBL" id="ML975999">
    <property type="protein sequence ID" value="KAF1947305.1"/>
    <property type="molecule type" value="Genomic_DNA"/>
</dbReference>
<proteinExistence type="inferred from homology"/>
<accession>A0A6A5T2W0</accession>
<sequence>MPPSTRIPPLLQPYVQLPHDDSLLLLTSTLGASANWLLIRFLCDALNTSSQDGEEEGHNVVLVSWMREYDFWKQEARKGAGLDLERLRKEGRFACVDGLGMGVNERQATQAQSSQSGGRIPLARGPPGRIVARADITAPHASADSTGQSKGTSGHYTLKSLELEHLKATISSAVTSLAASTATPSVTQRKTLLILDNPDLVLALNPAITHSKLASLILDLHTLPTVSHMLTHIQSDNPLLSLFAPPQPLEVAHHNLLVKCAHMSRRILGVRVLDTGVARDVSGVIRITEHKAEWLGLGFDSGEGKMGDDSGRGNEFLYQVKGDGSVRVFERGAGGEG</sequence>
<dbReference type="Proteomes" id="UP000800038">
    <property type="component" value="Unassembled WGS sequence"/>
</dbReference>
<gene>
    <name evidence="3" type="ORF">EJ02DRAFT_334124</name>
</gene>
<dbReference type="OrthoDB" id="9995306at2759"/>